<evidence type="ECO:0000256" key="1">
    <source>
        <dbReference type="ARBA" id="ARBA00022801"/>
    </source>
</evidence>
<protein>
    <submittedName>
        <fullName evidence="5">Beta-N-acetylglucosaminidase domain-containing protein</fullName>
    </submittedName>
</protein>
<dbReference type="Pfam" id="PF07555">
    <property type="entry name" value="NAGidase"/>
    <property type="match status" value="1"/>
</dbReference>
<organism evidence="5 6">
    <name type="scientific">Gilvimarinus japonicus</name>
    <dbReference type="NCBI Taxonomy" id="1796469"/>
    <lineage>
        <taxon>Bacteria</taxon>
        <taxon>Pseudomonadati</taxon>
        <taxon>Pseudomonadota</taxon>
        <taxon>Gammaproteobacteria</taxon>
        <taxon>Cellvibrionales</taxon>
        <taxon>Cellvibrionaceae</taxon>
        <taxon>Gilvimarinus</taxon>
    </lineage>
</organism>
<name>A0ABV7HTH3_9GAMM</name>
<dbReference type="Proteomes" id="UP001595548">
    <property type="component" value="Unassembled WGS sequence"/>
</dbReference>
<keyword evidence="2 3" id="KW-0326">Glycosidase</keyword>
<dbReference type="SUPFAM" id="SSF51445">
    <property type="entry name" value="(Trans)glycosidases"/>
    <property type="match status" value="1"/>
</dbReference>
<dbReference type="PANTHER" id="PTHR13170">
    <property type="entry name" value="O-GLCNACASE"/>
    <property type="match status" value="1"/>
</dbReference>
<evidence type="ECO:0000259" key="4">
    <source>
        <dbReference type="PROSITE" id="PS52009"/>
    </source>
</evidence>
<sequence length="357" mass="40093">MAKRIPLGVIEGFFGRSWSWQQRTELASFLRQTGYDYYLYAPKGDSRLRSQWRQDWSPHDWRALNSLRQHYRATGVKFGLGLSPLDLCGPQGRTDGASLDTKVTRINELQPDILALLFDDMRGDTPQLAAIQTELAHRAAALTSASKVILCPTYYSDDPTLEKVFGARPKDYWETLGSSLDPAIDIFWTGPKVCTDHFTRSHLGDVAERLQRRPFLWDNYPVNDGAIKSKHLYLKPFSRDRADIGDLLAGHAVNPMNQFNLSKLALASLPRAYASANYQPVQLFNELLEQLCPPVLRAALQEDAARFSAEGLGKLTPEQRAHLSEHYSQLADDSGMSAEVADWLAGKYTFDPACLTD</sequence>
<accession>A0ABV7HTH3</accession>
<dbReference type="InterPro" id="IPR051822">
    <property type="entry name" value="Glycosyl_Hydrolase_84"/>
</dbReference>
<dbReference type="RefSeq" id="WP_382415249.1">
    <property type="nucleotide sequence ID" value="NZ_AP031500.1"/>
</dbReference>
<reference evidence="6" key="1">
    <citation type="journal article" date="2019" name="Int. J. Syst. Evol. Microbiol.">
        <title>The Global Catalogue of Microorganisms (GCM) 10K type strain sequencing project: providing services to taxonomists for standard genome sequencing and annotation.</title>
        <authorList>
            <consortium name="The Broad Institute Genomics Platform"/>
            <consortium name="The Broad Institute Genome Sequencing Center for Infectious Disease"/>
            <person name="Wu L."/>
            <person name="Ma J."/>
        </authorList>
    </citation>
    <scope>NUCLEOTIDE SEQUENCE [LARGE SCALE GENOMIC DNA]</scope>
    <source>
        <strain evidence="6">KCTC 52141</strain>
    </source>
</reference>
<keyword evidence="6" id="KW-1185">Reference proteome</keyword>
<evidence type="ECO:0000313" key="6">
    <source>
        <dbReference type="Proteomes" id="UP001595548"/>
    </source>
</evidence>
<dbReference type="PANTHER" id="PTHR13170:SF16">
    <property type="entry name" value="PROTEIN O-GLCNACASE"/>
    <property type="match status" value="1"/>
</dbReference>
<feature type="active site" description="Proton donor" evidence="3">
    <location>
        <position position="120"/>
    </location>
</feature>
<dbReference type="InterPro" id="IPR017853">
    <property type="entry name" value="GH"/>
</dbReference>
<evidence type="ECO:0000256" key="3">
    <source>
        <dbReference type="PROSITE-ProRule" id="PRU01353"/>
    </source>
</evidence>
<evidence type="ECO:0000313" key="5">
    <source>
        <dbReference type="EMBL" id="MFC3154811.1"/>
    </source>
</evidence>
<evidence type="ECO:0000256" key="2">
    <source>
        <dbReference type="ARBA" id="ARBA00023295"/>
    </source>
</evidence>
<gene>
    <name evidence="5" type="ORF">ACFOEB_06300</name>
</gene>
<keyword evidence="1 3" id="KW-0378">Hydrolase</keyword>
<comment type="caution">
    <text evidence="5">The sequence shown here is derived from an EMBL/GenBank/DDBJ whole genome shotgun (WGS) entry which is preliminary data.</text>
</comment>
<dbReference type="InterPro" id="IPR011496">
    <property type="entry name" value="O-GlcNAcase_cat"/>
</dbReference>
<proteinExistence type="inferred from homology"/>
<dbReference type="PROSITE" id="PS52009">
    <property type="entry name" value="GH84"/>
    <property type="match status" value="1"/>
</dbReference>
<feature type="domain" description="GH84" evidence="4">
    <location>
        <begin position="5"/>
        <end position="277"/>
    </location>
</feature>
<dbReference type="Gene3D" id="3.20.20.80">
    <property type="entry name" value="Glycosidases"/>
    <property type="match status" value="1"/>
</dbReference>
<dbReference type="EMBL" id="JBHRTL010000006">
    <property type="protein sequence ID" value="MFC3154811.1"/>
    <property type="molecule type" value="Genomic_DNA"/>
</dbReference>
<comment type="similarity">
    <text evidence="3">Belongs to the glycosyl hydrolase 84 family.</text>
</comment>